<protein>
    <submittedName>
        <fullName evidence="9">Inner membrane metabolite transport protein YgcS</fullName>
    </submittedName>
</protein>
<dbReference type="PATRIC" id="fig|59561.3.peg.1353"/>
<feature type="transmembrane region" description="Helical" evidence="7">
    <location>
        <begin position="174"/>
        <end position="195"/>
    </location>
</feature>
<keyword evidence="3" id="KW-0813">Transport</keyword>
<dbReference type="InterPro" id="IPR005828">
    <property type="entry name" value="MFS_sugar_transport-like"/>
</dbReference>
<evidence type="ECO:0000313" key="9">
    <source>
        <dbReference type="EMBL" id="KTF03760.1"/>
    </source>
</evidence>
<accession>A0A0W1KJE9</accession>
<evidence type="ECO:0000256" key="5">
    <source>
        <dbReference type="ARBA" id="ARBA00022989"/>
    </source>
</evidence>
<dbReference type="AlphaFoldDB" id="A0A0W1KJE9"/>
<dbReference type="InterPro" id="IPR020846">
    <property type="entry name" value="MFS_dom"/>
</dbReference>
<dbReference type="EMBL" id="LNIZ01000006">
    <property type="protein sequence ID" value="KTF03760.1"/>
    <property type="molecule type" value="Genomic_DNA"/>
</dbReference>
<feature type="domain" description="Major facilitator superfamily (MFS) profile" evidence="8">
    <location>
        <begin position="21"/>
        <end position="427"/>
    </location>
</feature>
<gene>
    <name evidence="9" type="primary">ygcS</name>
    <name evidence="9" type="ORF">AQZ59_01359</name>
</gene>
<keyword evidence="4 7" id="KW-0812">Transmembrane</keyword>
<dbReference type="CDD" id="cd17316">
    <property type="entry name" value="MFS_SV2_like"/>
    <property type="match status" value="1"/>
</dbReference>
<keyword evidence="5 7" id="KW-1133">Transmembrane helix</keyword>
<dbReference type="RefSeq" id="WP_236698688.1">
    <property type="nucleotide sequence ID" value="NZ_JAMQRX010000006.1"/>
</dbReference>
<feature type="transmembrane region" description="Helical" evidence="7">
    <location>
        <begin position="88"/>
        <end position="106"/>
    </location>
</feature>
<keyword evidence="10" id="KW-1185">Reference proteome</keyword>
<organism evidence="9 10">
    <name type="scientific">Trueperella bernardiae</name>
    <dbReference type="NCBI Taxonomy" id="59561"/>
    <lineage>
        <taxon>Bacteria</taxon>
        <taxon>Bacillati</taxon>
        <taxon>Actinomycetota</taxon>
        <taxon>Actinomycetes</taxon>
        <taxon>Actinomycetales</taxon>
        <taxon>Actinomycetaceae</taxon>
        <taxon>Trueperella</taxon>
    </lineage>
</organism>
<dbReference type="PROSITE" id="PS00217">
    <property type="entry name" value="SUGAR_TRANSPORT_2"/>
    <property type="match status" value="1"/>
</dbReference>
<proteinExistence type="inferred from homology"/>
<dbReference type="SUPFAM" id="SSF103473">
    <property type="entry name" value="MFS general substrate transporter"/>
    <property type="match status" value="1"/>
</dbReference>
<keyword evidence="6 7" id="KW-0472">Membrane</keyword>
<feature type="transmembrane region" description="Helical" evidence="7">
    <location>
        <begin position="112"/>
        <end position="134"/>
    </location>
</feature>
<evidence type="ECO:0000256" key="2">
    <source>
        <dbReference type="ARBA" id="ARBA00010992"/>
    </source>
</evidence>
<dbReference type="PANTHER" id="PTHR48020">
    <property type="entry name" value="PROTON MYO-INOSITOL COTRANSPORTER"/>
    <property type="match status" value="1"/>
</dbReference>
<evidence type="ECO:0000256" key="6">
    <source>
        <dbReference type="ARBA" id="ARBA00023136"/>
    </source>
</evidence>
<dbReference type="GO" id="GO:0022857">
    <property type="term" value="F:transmembrane transporter activity"/>
    <property type="evidence" value="ECO:0007669"/>
    <property type="project" value="InterPro"/>
</dbReference>
<dbReference type="GO" id="GO:0005886">
    <property type="term" value="C:plasma membrane"/>
    <property type="evidence" value="ECO:0007669"/>
    <property type="project" value="UniProtKB-SubCell"/>
</dbReference>
<dbReference type="PANTHER" id="PTHR48020:SF12">
    <property type="entry name" value="PROTON MYO-INOSITOL COTRANSPORTER"/>
    <property type="match status" value="1"/>
</dbReference>
<feature type="transmembrane region" description="Helical" evidence="7">
    <location>
        <begin position="316"/>
        <end position="349"/>
    </location>
</feature>
<feature type="transmembrane region" description="Helical" evidence="7">
    <location>
        <begin position="248"/>
        <end position="268"/>
    </location>
</feature>
<evidence type="ECO:0000259" key="8">
    <source>
        <dbReference type="PROSITE" id="PS50850"/>
    </source>
</evidence>
<dbReference type="Gene3D" id="1.20.1250.20">
    <property type="entry name" value="MFS general substrate transporter like domains"/>
    <property type="match status" value="1"/>
</dbReference>
<feature type="transmembrane region" description="Helical" evidence="7">
    <location>
        <begin position="146"/>
        <end position="168"/>
    </location>
</feature>
<dbReference type="Pfam" id="PF00083">
    <property type="entry name" value="Sugar_tr"/>
    <property type="match status" value="1"/>
</dbReference>
<feature type="transmembrane region" description="Helical" evidence="7">
    <location>
        <begin position="369"/>
        <end position="392"/>
    </location>
</feature>
<comment type="similarity">
    <text evidence="2">Belongs to the major facilitator superfamily. Sugar transporter (TC 2.A.1.1) family.</text>
</comment>
<comment type="subcellular location">
    <subcellularLocation>
        <location evidence="1">Cell membrane</location>
        <topology evidence="1">Multi-pass membrane protein</topology>
    </subcellularLocation>
</comment>
<evidence type="ECO:0000256" key="4">
    <source>
        <dbReference type="ARBA" id="ARBA00022692"/>
    </source>
</evidence>
<evidence type="ECO:0000256" key="7">
    <source>
        <dbReference type="SAM" id="Phobius"/>
    </source>
</evidence>
<evidence type="ECO:0000256" key="1">
    <source>
        <dbReference type="ARBA" id="ARBA00004651"/>
    </source>
</evidence>
<comment type="caution">
    <text evidence="9">The sequence shown here is derived from an EMBL/GenBank/DDBJ whole genome shotgun (WGS) entry which is preliminary data.</text>
</comment>
<feature type="transmembrane region" description="Helical" evidence="7">
    <location>
        <begin position="56"/>
        <end position="76"/>
    </location>
</feature>
<name>A0A0W1KJE9_9ACTO</name>
<dbReference type="InterPro" id="IPR005829">
    <property type="entry name" value="Sugar_transporter_CS"/>
</dbReference>
<dbReference type="InterPro" id="IPR036259">
    <property type="entry name" value="MFS_trans_sf"/>
</dbReference>
<reference evidence="9 10" key="1">
    <citation type="submission" date="2015-11" db="EMBL/GenBank/DDBJ databases">
        <title>Draft Genome Sequence of the Type Strain Trueperella bernardiae LCDC 89-0504T, Isolated from Blood Culture.</title>
        <authorList>
            <person name="Bernier A.-M."/>
            <person name="Bernard K."/>
        </authorList>
    </citation>
    <scope>NUCLEOTIDE SEQUENCE [LARGE SCALE GENOMIC DNA]</scope>
    <source>
        <strain evidence="9 10">LCDC 89-0504</strain>
    </source>
</reference>
<sequence>MNNEPKVSLDDIGMSPFLVRLTAFSAGGPFLEGYVHAIIGVALLKMVPDLGIDDTWKGMIGVAALVGLFFGAIFGGYLTDLIGRKRMFIIDVMSIAVLSVLCMFVSGPLMVVLLRFLIGVAVGADYPIATSIIAEFTPRRYRAITMGFLAAVWYLGANASYLVGYFLLDIDNGWRWMLGSSVIPCVVILLGRWSIPESPRWLMSKGRHEDAARIVRETFGQNVVIEDEVAEHTSYSAIFRRPYFKRMIFVGIIWLCQAIPMFAVYTYGPDIIAAFGLGEGRAALIGELVIGTFFMLGTIPAMFLAEYWGRRPLCIWSFVIMTGALAILGVVPATSMAFVIIVFGIYALASGGPGNLQWLYPNEIFPTSIRASAMGTAMAFSRISTVISIFVLPGLLSTYGNGPMMVAGALISLIGLIVSIAWAPETRGLTLTEAGSSEWKER</sequence>
<evidence type="ECO:0000313" key="10">
    <source>
        <dbReference type="Proteomes" id="UP000054404"/>
    </source>
</evidence>
<dbReference type="Proteomes" id="UP000054404">
    <property type="component" value="Unassembled WGS sequence"/>
</dbReference>
<dbReference type="STRING" id="59561.AQZ59_01359"/>
<evidence type="ECO:0000256" key="3">
    <source>
        <dbReference type="ARBA" id="ARBA00022448"/>
    </source>
</evidence>
<feature type="transmembrane region" description="Helical" evidence="7">
    <location>
        <begin position="288"/>
        <end position="309"/>
    </location>
</feature>
<dbReference type="PROSITE" id="PS50850">
    <property type="entry name" value="MFS"/>
    <property type="match status" value="1"/>
</dbReference>
<feature type="transmembrane region" description="Helical" evidence="7">
    <location>
        <begin position="404"/>
        <end position="423"/>
    </location>
</feature>
<dbReference type="PROSITE" id="PS00216">
    <property type="entry name" value="SUGAR_TRANSPORT_1"/>
    <property type="match status" value="1"/>
</dbReference>
<feature type="transmembrane region" description="Helical" evidence="7">
    <location>
        <begin position="21"/>
        <end position="44"/>
    </location>
</feature>
<dbReference type="InterPro" id="IPR050814">
    <property type="entry name" value="Myo-inositol_Transporter"/>
</dbReference>